<name>A0A3E0VAE5_9MICO</name>
<reference evidence="3 4" key="1">
    <citation type="submission" date="2017-04" db="EMBL/GenBank/DDBJ databases">
        <title>Comparative genome analysis of Subtercola boreus.</title>
        <authorList>
            <person name="Cho Y.-J."/>
            <person name="Cho A."/>
            <person name="Kim O.-S."/>
            <person name="Lee J.-I."/>
        </authorList>
    </citation>
    <scope>NUCLEOTIDE SEQUENCE [LARGE SCALE GENOMIC DNA]</scope>
    <source>
        <strain evidence="3 4">P27444</strain>
    </source>
</reference>
<organism evidence="3 4">
    <name type="scientific">Subtercola boreus</name>
    <dbReference type="NCBI Taxonomy" id="120213"/>
    <lineage>
        <taxon>Bacteria</taxon>
        <taxon>Bacillati</taxon>
        <taxon>Actinomycetota</taxon>
        <taxon>Actinomycetes</taxon>
        <taxon>Micrococcales</taxon>
        <taxon>Microbacteriaceae</taxon>
        <taxon>Subtercola</taxon>
    </lineage>
</organism>
<dbReference type="SUPFAM" id="SSF53474">
    <property type="entry name" value="alpha/beta-Hydrolases"/>
    <property type="match status" value="1"/>
</dbReference>
<dbReference type="PRINTS" id="PR00111">
    <property type="entry name" value="ABHYDROLASE"/>
</dbReference>
<evidence type="ECO:0000313" key="3">
    <source>
        <dbReference type="EMBL" id="RFA06585.1"/>
    </source>
</evidence>
<dbReference type="Pfam" id="PF00561">
    <property type="entry name" value="Abhydrolase_1"/>
    <property type="match status" value="1"/>
</dbReference>
<protein>
    <submittedName>
        <fullName evidence="3">Alpha/beta hydrolase</fullName>
    </submittedName>
</protein>
<evidence type="ECO:0000259" key="2">
    <source>
        <dbReference type="Pfam" id="PF00561"/>
    </source>
</evidence>
<dbReference type="InterPro" id="IPR029058">
    <property type="entry name" value="AB_hydrolase_fold"/>
</dbReference>
<dbReference type="Gene3D" id="3.40.50.1820">
    <property type="entry name" value="alpha/beta hydrolase"/>
    <property type="match status" value="1"/>
</dbReference>
<accession>A0A3E0VAE5</accession>
<comment type="caution">
    <text evidence="3">The sequence shown here is derived from an EMBL/GenBank/DDBJ whole genome shotgun (WGS) entry which is preliminary data.</text>
</comment>
<proteinExistence type="predicted"/>
<dbReference type="EMBL" id="NBXA01000091">
    <property type="protein sequence ID" value="RFA06585.1"/>
    <property type="molecule type" value="Genomic_DNA"/>
</dbReference>
<dbReference type="Proteomes" id="UP000256709">
    <property type="component" value="Unassembled WGS sequence"/>
</dbReference>
<dbReference type="InterPro" id="IPR000073">
    <property type="entry name" value="AB_hydrolase_1"/>
</dbReference>
<dbReference type="InterPro" id="IPR000639">
    <property type="entry name" value="Epox_hydrolase-like"/>
</dbReference>
<dbReference type="PRINTS" id="PR00412">
    <property type="entry name" value="EPOXHYDRLASE"/>
</dbReference>
<feature type="domain" description="AB hydrolase-1" evidence="2">
    <location>
        <begin position="50"/>
        <end position="187"/>
    </location>
</feature>
<sequence>MLDSLEKAKGYGSVHNSPNLPLGFTDVFESYLVEANGIRQHAIIGGSGRPLLLLGGWPQNWYAWRLLMLPLAESFTVIAVDQRGVGLSEKALSGYDSTSLAKDMADLMSALGYETFAMVGHDIGASTGYAVAADYPDRVERIALGEMIMPGVSASPELIPDDRRLSDFLWHFNFNRTLAVNEQLVRGREDIYIGHQFDTKAGSPDAVPEHAREFYIESVRRDPEALRCSFDYYRAIDDCIPQNRARMKTKISVPMLTFAGSLACGDGVELELRLVADNITESIMIECGHYVMDENPEPLLKALISFFAPYAAGDDTKRLTTSAVS</sequence>
<keyword evidence="1 3" id="KW-0378">Hydrolase</keyword>
<dbReference type="GO" id="GO:0016787">
    <property type="term" value="F:hydrolase activity"/>
    <property type="evidence" value="ECO:0007669"/>
    <property type="project" value="UniProtKB-KW"/>
</dbReference>
<dbReference type="AlphaFoldDB" id="A0A3E0VAE5"/>
<evidence type="ECO:0000313" key="4">
    <source>
        <dbReference type="Proteomes" id="UP000256709"/>
    </source>
</evidence>
<dbReference type="PANTHER" id="PTHR43329">
    <property type="entry name" value="EPOXIDE HYDROLASE"/>
    <property type="match status" value="1"/>
</dbReference>
<evidence type="ECO:0000256" key="1">
    <source>
        <dbReference type="ARBA" id="ARBA00022801"/>
    </source>
</evidence>
<gene>
    <name evidence="3" type="ORF">B7R21_19515</name>
</gene>